<name>A0A0V1GW26_TRIPS</name>
<comment type="caution">
    <text evidence="1">The sequence shown here is derived from an EMBL/GenBank/DDBJ whole genome shotgun (WGS) entry which is preliminary data.</text>
</comment>
<organism evidence="1 2">
    <name type="scientific">Trichinella pseudospiralis</name>
    <name type="common">Parasitic roundworm</name>
    <dbReference type="NCBI Taxonomy" id="6337"/>
    <lineage>
        <taxon>Eukaryota</taxon>
        <taxon>Metazoa</taxon>
        <taxon>Ecdysozoa</taxon>
        <taxon>Nematoda</taxon>
        <taxon>Enoplea</taxon>
        <taxon>Dorylaimia</taxon>
        <taxon>Trichinellida</taxon>
        <taxon>Trichinellidae</taxon>
        <taxon>Trichinella</taxon>
    </lineage>
</organism>
<accession>A0A0V1GW26</accession>
<dbReference type="Proteomes" id="UP000054826">
    <property type="component" value="Unassembled WGS sequence"/>
</dbReference>
<protein>
    <submittedName>
        <fullName evidence="1">Uncharacterized protein</fullName>
    </submittedName>
</protein>
<dbReference type="AlphaFoldDB" id="A0A0V1GW26"/>
<evidence type="ECO:0000313" key="2">
    <source>
        <dbReference type="Proteomes" id="UP000054826"/>
    </source>
</evidence>
<reference evidence="1 2" key="1">
    <citation type="submission" date="2015-01" db="EMBL/GenBank/DDBJ databases">
        <title>Evolution of Trichinella species and genotypes.</title>
        <authorList>
            <person name="Korhonen P.K."/>
            <person name="Edoardo P."/>
            <person name="Giuseppe L.R."/>
            <person name="Gasser R.B."/>
        </authorList>
    </citation>
    <scope>NUCLEOTIDE SEQUENCE [LARGE SCALE GENOMIC DNA]</scope>
    <source>
        <strain evidence="1">ISS176</strain>
    </source>
</reference>
<sequence length="63" mass="6866">MPYAPENCVRVSSTLPLLAAMHPSCQNVCRFVTSAVEAFFRAITVLPQQPLMACCIPVLNSNN</sequence>
<gene>
    <name evidence="1" type="ORF">T4C_483</name>
</gene>
<evidence type="ECO:0000313" key="1">
    <source>
        <dbReference type="EMBL" id="KRZ02250.1"/>
    </source>
</evidence>
<proteinExistence type="predicted"/>
<dbReference type="EMBL" id="JYDV01000821">
    <property type="protein sequence ID" value="KRZ02250.1"/>
    <property type="molecule type" value="Genomic_DNA"/>
</dbReference>